<keyword evidence="3" id="KW-1185">Reference proteome</keyword>
<name>A0A9D4RJS4_DREPO</name>
<sequence>MNSSHGNSSQQHTTNHATDRNKTNLLLLTVNCCVLRTNRSEFIAALDYIKPDLICGTESWLRGVKPGADPD</sequence>
<dbReference type="AlphaFoldDB" id="A0A9D4RJS4"/>
<evidence type="ECO:0000313" key="2">
    <source>
        <dbReference type="EMBL" id="KAH3871246.1"/>
    </source>
</evidence>
<reference evidence="2" key="1">
    <citation type="journal article" date="2019" name="bioRxiv">
        <title>The Genome of the Zebra Mussel, Dreissena polymorpha: A Resource for Invasive Species Research.</title>
        <authorList>
            <person name="McCartney M.A."/>
            <person name="Auch B."/>
            <person name="Kono T."/>
            <person name="Mallez S."/>
            <person name="Zhang Y."/>
            <person name="Obille A."/>
            <person name="Becker A."/>
            <person name="Abrahante J.E."/>
            <person name="Garbe J."/>
            <person name="Badalamenti J.P."/>
            <person name="Herman A."/>
            <person name="Mangelson H."/>
            <person name="Liachko I."/>
            <person name="Sullivan S."/>
            <person name="Sone E.D."/>
            <person name="Koren S."/>
            <person name="Silverstein K.A.T."/>
            <person name="Beckman K.B."/>
            <person name="Gohl D.M."/>
        </authorList>
    </citation>
    <scope>NUCLEOTIDE SEQUENCE</scope>
    <source>
        <strain evidence="2">Duluth1</strain>
        <tissue evidence="2">Whole animal</tissue>
    </source>
</reference>
<comment type="caution">
    <text evidence="2">The sequence shown here is derived from an EMBL/GenBank/DDBJ whole genome shotgun (WGS) entry which is preliminary data.</text>
</comment>
<organism evidence="2 3">
    <name type="scientific">Dreissena polymorpha</name>
    <name type="common">Zebra mussel</name>
    <name type="synonym">Mytilus polymorpha</name>
    <dbReference type="NCBI Taxonomy" id="45954"/>
    <lineage>
        <taxon>Eukaryota</taxon>
        <taxon>Metazoa</taxon>
        <taxon>Spiralia</taxon>
        <taxon>Lophotrochozoa</taxon>
        <taxon>Mollusca</taxon>
        <taxon>Bivalvia</taxon>
        <taxon>Autobranchia</taxon>
        <taxon>Heteroconchia</taxon>
        <taxon>Euheterodonta</taxon>
        <taxon>Imparidentia</taxon>
        <taxon>Neoheterodontei</taxon>
        <taxon>Myida</taxon>
        <taxon>Dreissenoidea</taxon>
        <taxon>Dreissenidae</taxon>
        <taxon>Dreissena</taxon>
    </lineage>
</organism>
<evidence type="ECO:0000256" key="1">
    <source>
        <dbReference type="SAM" id="MobiDB-lite"/>
    </source>
</evidence>
<evidence type="ECO:0008006" key="4">
    <source>
        <dbReference type="Google" id="ProtNLM"/>
    </source>
</evidence>
<reference evidence="2" key="2">
    <citation type="submission" date="2020-11" db="EMBL/GenBank/DDBJ databases">
        <authorList>
            <person name="McCartney M.A."/>
            <person name="Auch B."/>
            <person name="Kono T."/>
            <person name="Mallez S."/>
            <person name="Becker A."/>
            <person name="Gohl D.M."/>
            <person name="Silverstein K.A.T."/>
            <person name="Koren S."/>
            <person name="Bechman K.B."/>
            <person name="Herman A."/>
            <person name="Abrahante J.E."/>
            <person name="Garbe J."/>
        </authorList>
    </citation>
    <scope>NUCLEOTIDE SEQUENCE</scope>
    <source>
        <strain evidence="2">Duluth1</strain>
        <tissue evidence="2">Whole animal</tissue>
    </source>
</reference>
<feature type="compositionally biased region" description="Polar residues" evidence="1">
    <location>
        <begin position="1"/>
        <end position="16"/>
    </location>
</feature>
<evidence type="ECO:0000313" key="3">
    <source>
        <dbReference type="Proteomes" id="UP000828390"/>
    </source>
</evidence>
<dbReference type="Proteomes" id="UP000828390">
    <property type="component" value="Unassembled WGS sequence"/>
</dbReference>
<proteinExistence type="predicted"/>
<protein>
    <recommendedName>
        <fullName evidence="4">Endonuclease</fullName>
    </recommendedName>
</protein>
<feature type="region of interest" description="Disordered" evidence="1">
    <location>
        <begin position="1"/>
        <end position="20"/>
    </location>
</feature>
<gene>
    <name evidence="2" type="ORF">DPMN_034440</name>
</gene>
<dbReference type="EMBL" id="JAIWYP010000002">
    <property type="protein sequence ID" value="KAH3871246.1"/>
    <property type="molecule type" value="Genomic_DNA"/>
</dbReference>
<accession>A0A9D4RJS4</accession>